<dbReference type="PANTHER" id="PTHR13697">
    <property type="entry name" value="PHOSPHOFRUCTOKINASE"/>
    <property type="match status" value="1"/>
</dbReference>
<dbReference type="NCBIfam" id="TIGR02483">
    <property type="entry name" value="PFK_mixed"/>
    <property type="match status" value="1"/>
</dbReference>
<dbReference type="GO" id="GO:0061621">
    <property type="term" value="P:canonical glycolysis"/>
    <property type="evidence" value="ECO:0007669"/>
    <property type="project" value="TreeGrafter"/>
</dbReference>
<dbReference type="GO" id="GO:0048029">
    <property type="term" value="F:monosaccharide binding"/>
    <property type="evidence" value="ECO:0007669"/>
    <property type="project" value="TreeGrafter"/>
</dbReference>
<dbReference type="PIRSF" id="PIRSF000532">
    <property type="entry name" value="ATP_PFK_prok"/>
    <property type="match status" value="1"/>
</dbReference>
<proteinExistence type="inferred from homology"/>
<gene>
    <name evidence="10" type="primary">pfkA</name>
    <name evidence="12" type="ORF">FJY75_01005</name>
</gene>
<dbReference type="InterPro" id="IPR015912">
    <property type="entry name" value="Phosphofructokinase_CS"/>
</dbReference>
<sequence>MSKVKRIGVLTGGGDCPGLNAVLRALVKTAAYGHGISVVGFLDGFSGLIRDRTLRLEPDRVSGILPRGGTILGSSNKDNPFRVPAVTDGVKGFEDRSDDAMRVFAAYGLDLLVVVGGDGSLTIAHQLAGKGMPILGIPKTIDNDLAATDLTFGFDTALTTATEALDKLHTTAASHHRVQVLEVMGRYAGWIALQAGLAGGGDVILIPEIPFTIDSVVEAVKERAFRGRTFTLIVIAEGARAQGGERFVSRVVEDSTDSVRLGGAGYWLSAELEKRLDREVRGTVLGHLQRGGSPTPFDRILATRYGVHAANCAAQGVRQVMVALKGMEITTAPLAEAVAQLRLVDPESQIVRAARAVGTRFGDE</sequence>
<evidence type="ECO:0000313" key="12">
    <source>
        <dbReference type="EMBL" id="MBM3316407.1"/>
    </source>
</evidence>
<keyword evidence="8 10" id="KW-0460">Magnesium</keyword>
<feature type="binding site" evidence="10">
    <location>
        <position position="281"/>
    </location>
    <ligand>
        <name>substrate</name>
        <note>ligand shared between dimeric partners</note>
    </ligand>
</feature>
<dbReference type="GO" id="GO:0046872">
    <property type="term" value="F:metal ion binding"/>
    <property type="evidence" value="ECO:0007669"/>
    <property type="project" value="UniProtKB-KW"/>
</dbReference>
<evidence type="ECO:0000256" key="10">
    <source>
        <dbReference type="HAMAP-Rule" id="MF_01976"/>
    </source>
</evidence>
<keyword evidence="5 10" id="KW-0808">Transferase</keyword>
<dbReference type="GO" id="GO:0047334">
    <property type="term" value="F:diphosphate-fructose-6-phosphate 1-phosphotransferase activity"/>
    <property type="evidence" value="ECO:0007669"/>
    <property type="project" value="InterPro"/>
</dbReference>
<dbReference type="GO" id="GO:0005945">
    <property type="term" value="C:6-phosphofructokinase complex"/>
    <property type="evidence" value="ECO:0007669"/>
    <property type="project" value="TreeGrafter"/>
</dbReference>
<feature type="binding site" description="in other chain" evidence="10">
    <location>
        <begin position="184"/>
        <end position="186"/>
    </location>
    <ligand>
        <name>substrate</name>
        <note>ligand shared between dimeric partners</note>
    </ligand>
</feature>
<evidence type="ECO:0000256" key="8">
    <source>
        <dbReference type="ARBA" id="ARBA00022842"/>
    </source>
</evidence>
<dbReference type="FunFam" id="3.40.50.460:FF:000002">
    <property type="entry name" value="ATP-dependent 6-phosphofructokinase"/>
    <property type="match status" value="1"/>
</dbReference>
<comment type="pathway">
    <text evidence="3 10">Carbohydrate degradation; glycolysis; D-glyceraldehyde 3-phosphate and glycerone phosphate from D-glucose: step 3/4.</text>
</comment>
<evidence type="ECO:0000256" key="3">
    <source>
        <dbReference type="ARBA" id="ARBA00004679"/>
    </source>
</evidence>
<feature type="binding site" description="in other chain" evidence="10">
    <location>
        <position position="237"/>
    </location>
    <ligand>
        <name>substrate</name>
        <note>ligand shared between dimeric partners</note>
    </ligand>
</feature>
<dbReference type="Gene3D" id="3.40.50.460">
    <property type="entry name" value="Phosphofructokinase domain"/>
    <property type="match status" value="1"/>
</dbReference>
<keyword evidence="10" id="KW-0067">ATP-binding</keyword>
<keyword evidence="7 10" id="KW-0418">Kinase</keyword>
<dbReference type="GO" id="GO:0030388">
    <property type="term" value="P:fructose 1,6-bisphosphate metabolic process"/>
    <property type="evidence" value="ECO:0007669"/>
    <property type="project" value="TreeGrafter"/>
</dbReference>
<dbReference type="GO" id="GO:0016208">
    <property type="term" value="F:AMP binding"/>
    <property type="evidence" value="ECO:0007669"/>
    <property type="project" value="TreeGrafter"/>
</dbReference>
<evidence type="ECO:0000256" key="6">
    <source>
        <dbReference type="ARBA" id="ARBA00022723"/>
    </source>
</evidence>
<feature type="binding site" evidence="10">
    <location>
        <begin position="117"/>
        <end position="120"/>
    </location>
    <ligand>
        <name>ATP</name>
        <dbReference type="ChEBI" id="CHEBI:30616"/>
    </ligand>
</feature>
<comment type="subunit">
    <text evidence="10">Homodimer or homotetramer.</text>
</comment>
<dbReference type="GO" id="GO:0070095">
    <property type="term" value="F:fructose-6-phosphate binding"/>
    <property type="evidence" value="ECO:0007669"/>
    <property type="project" value="TreeGrafter"/>
</dbReference>
<feature type="site" description="Important for substrate specificity; cannot use PPi as phosphoryl donor" evidence="10">
    <location>
        <position position="119"/>
    </location>
</feature>
<dbReference type="AlphaFoldDB" id="A0A937X9N2"/>
<evidence type="ECO:0000256" key="4">
    <source>
        <dbReference type="ARBA" id="ARBA00022490"/>
    </source>
</evidence>
<dbReference type="PROSITE" id="PS00433">
    <property type="entry name" value="PHOSPHOFRUCTOKINASE"/>
    <property type="match status" value="1"/>
</dbReference>
<feature type="binding site" description="in other chain" evidence="10">
    <location>
        <begin position="287"/>
        <end position="290"/>
    </location>
    <ligand>
        <name>substrate</name>
        <note>ligand shared between dimeric partners</note>
    </ligand>
</feature>
<dbReference type="SUPFAM" id="SSF53784">
    <property type="entry name" value="Phosphofructokinase"/>
    <property type="match status" value="1"/>
</dbReference>
<feature type="binding site" description="in other chain" evidence="10">
    <location>
        <begin position="140"/>
        <end position="142"/>
    </location>
    <ligand>
        <name>substrate</name>
        <note>ligand shared between dimeric partners</note>
    </ligand>
</feature>
<reference evidence="12" key="1">
    <citation type="submission" date="2019-03" db="EMBL/GenBank/DDBJ databases">
        <title>Lake Tanganyika Metagenome-Assembled Genomes (MAGs).</title>
        <authorList>
            <person name="Tran P."/>
        </authorList>
    </citation>
    <scope>NUCLEOTIDE SEQUENCE</scope>
    <source>
        <strain evidence="12">M_DeepCast_400m_m2_100</strain>
    </source>
</reference>
<organism evidence="12 13">
    <name type="scientific">Eiseniibacteriota bacterium</name>
    <dbReference type="NCBI Taxonomy" id="2212470"/>
    <lineage>
        <taxon>Bacteria</taxon>
        <taxon>Candidatus Eiseniibacteriota</taxon>
    </lineage>
</organism>
<keyword evidence="10" id="KW-0547">Nucleotide-binding</keyword>
<evidence type="ECO:0000256" key="2">
    <source>
        <dbReference type="ARBA" id="ARBA00004496"/>
    </source>
</evidence>
<dbReference type="GO" id="GO:0003872">
    <property type="term" value="F:6-phosphofructokinase activity"/>
    <property type="evidence" value="ECO:0007669"/>
    <property type="project" value="UniProtKB-UniRule"/>
</dbReference>
<comment type="cofactor">
    <cofactor evidence="1 10">
        <name>Mg(2+)</name>
        <dbReference type="ChEBI" id="CHEBI:18420"/>
    </cofactor>
</comment>
<dbReference type="GO" id="GO:0006002">
    <property type="term" value="P:fructose 6-phosphate metabolic process"/>
    <property type="evidence" value="ECO:0007669"/>
    <property type="project" value="InterPro"/>
</dbReference>
<comment type="similarity">
    <text evidence="10">Belongs to the phosphofructokinase type A (PFKA) family. Mixed-substrate PFK group III subfamily.</text>
</comment>
<comment type="caution">
    <text evidence="12">The sequence shown here is derived from an EMBL/GenBank/DDBJ whole genome shotgun (WGS) entry which is preliminary data.</text>
</comment>
<name>A0A937X9N2_UNCEI</name>
<keyword evidence="4 10" id="KW-0963">Cytoplasm</keyword>
<keyword evidence="6 10" id="KW-0479">Metal-binding</keyword>
<comment type="subcellular location">
    <subcellularLocation>
        <location evidence="2 10">Cytoplasm</location>
    </subcellularLocation>
</comment>
<dbReference type="NCBIfam" id="NF002872">
    <property type="entry name" value="PRK03202.1"/>
    <property type="match status" value="1"/>
</dbReference>
<dbReference type="Gene3D" id="3.40.50.450">
    <property type="match status" value="1"/>
</dbReference>
<comment type="function">
    <text evidence="10">Catalyzes the phosphorylation of D-fructose 6-phosphate to fructose 1,6-bisphosphate by ATP, the first committing step of glycolysis.</text>
</comment>
<accession>A0A937X9N2</accession>
<evidence type="ECO:0000313" key="13">
    <source>
        <dbReference type="Proteomes" id="UP000748308"/>
    </source>
</evidence>
<dbReference type="InterPro" id="IPR035966">
    <property type="entry name" value="PKF_sf"/>
</dbReference>
<dbReference type="GO" id="GO:0005524">
    <property type="term" value="F:ATP binding"/>
    <property type="evidence" value="ECO:0007669"/>
    <property type="project" value="UniProtKB-KW"/>
</dbReference>
<dbReference type="GO" id="GO:0042802">
    <property type="term" value="F:identical protein binding"/>
    <property type="evidence" value="ECO:0007669"/>
    <property type="project" value="TreeGrafter"/>
</dbReference>
<comment type="caution">
    <text evidence="10">Lacks conserved residue(s) required for the propagation of feature annotation.</text>
</comment>
<dbReference type="Proteomes" id="UP000748308">
    <property type="component" value="Unassembled WGS sequence"/>
</dbReference>
<dbReference type="InterPro" id="IPR022953">
    <property type="entry name" value="ATP_PFK"/>
</dbReference>
<feature type="binding site" evidence="10">
    <location>
        <position position="177"/>
    </location>
    <ligand>
        <name>substrate</name>
        <note>ligand shared between dimeric partners</note>
    </ligand>
</feature>
<feature type="domain" description="Phosphofructokinase" evidence="11">
    <location>
        <begin position="6"/>
        <end position="312"/>
    </location>
</feature>
<dbReference type="InterPro" id="IPR012829">
    <property type="entry name" value="Phosphofructokinase_III"/>
</dbReference>
<dbReference type="Pfam" id="PF00365">
    <property type="entry name" value="PFK"/>
    <property type="match status" value="1"/>
</dbReference>
<dbReference type="EC" id="2.7.1.11" evidence="10"/>
<dbReference type="InterPro" id="IPR000023">
    <property type="entry name" value="Phosphofructokinase_dom"/>
</dbReference>
<evidence type="ECO:0000256" key="7">
    <source>
        <dbReference type="ARBA" id="ARBA00022777"/>
    </source>
</evidence>
<feature type="active site" description="Proton acceptor" evidence="10">
    <location>
        <position position="142"/>
    </location>
</feature>
<feature type="binding site" evidence="10">
    <location>
        <position position="14"/>
    </location>
    <ligand>
        <name>ATP</name>
        <dbReference type="ChEBI" id="CHEBI:30616"/>
    </ligand>
</feature>
<evidence type="ECO:0000256" key="5">
    <source>
        <dbReference type="ARBA" id="ARBA00022679"/>
    </source>
</evidence>
<dbReference type="HAMAP" id="MF_01976">
    <property type="entry name" value="Phosphofructokinase_III"/>
    <property type="match status" value="1"/>
</dbReference>
<keyword evidence="9 10" id="KW-0324">Glycolysis</keyword>
<dbReference type="EMBL" id="VGIY01000011">
    <property type="protein sequence ID" value="MBM3316407.1"/>
    <property type="molecule type" value="Genomic_DNA"/>
</dbReference>
<comment type="catalytic activity">
    <reaction evidence="10">
        <text>beta-D-fructose 6-phosphate + ATP = beta-D-fructose 1,6-bisphosphate + ADP + H(+)</text>
        <dbReference type="Rhea" id="RHEA:16109"/>
        <dbReference type="ChEBI" id="CHEBI:15378"/>
        <dbReference type="ChEBI" id="CHEBI:30616"/>
        <dbReference type="ChEBI" id="CHEBI:32966"/>
        <dbReference type="ChEBI" id="CHEBI:57634"/>
        <dbReference type="ChEBI" id="CHEBI:456216"/>
        <dbReference type="EC" id="2.7.1.11"/>
    </reaction>
</comment>
<dbReference type="InterPro" id="IPR012003">
    <property type="entry name" value="ATP_PFK_prok-type"/>
</dbReference>
<dbReference type="PRINTS" id="PR00476">
    <property type="entry name" value="PHFRCTKINASE"/>
</dbReference>
<feature type="binding site" evidence="10">
    <location>
        <position position="118"/>
    </location>
    <ligand>
        <name>Mg(2+)</name>
        <dbReference type="ChEBI" id="CHEBI:18420"/>
        <note>catalytic</note>
    </ligand>
</feature>
<evidence type="ECO:0000256" key="1">
    <source>
        <dbReference type="ARBA" id="ARBA00001946"/>
    </source>
</evidence>
<feature type="binding site" evidence="10">
    <location>
        <begin position="77"/>
        <end position="78"/>
    </location>
    <ligand>
        <name>ATP</name>
        <dbReference type="ChEBI" id="CHEBI:30616"/>
    </ligand>
</feature>
<protein>
    <recommendedName>
        <fullName evidence="10">ATP-dependent 6-phosphofructokinase</fullName>
        <shortName evidence="10">ATP-PFK</shortName>
        <shortName evidence="10">Phosphofructokinase</shortName>
        <ecNumber evidence="10">2.7.1.11</ecNumber>
    </recommendedName>
    <alternativeName>
        <fullName evidence="10">Phosphohexokinase</fullName>
    </alternativeName>
</protein>
<evidence type="ECO:0000256" key="9">
    <source>
        <dbReference type="ARBA" id="ARBA00023152"/>
    </source>
</evidence>
<evidence type="ECO:0000259" key="11">
    <source>
        <dbReference type="Pfam" id="PF00365"/>
    </source>
</evidence>
<dbReference type="PANTHER" id="PTHR13697:SF52">
    <property type="entry name" value="ATP-DEPENDENT 6-PHOSPHOFRUCTOKINASE 3"/>
    <property type="match status" value="1"/>
</dbReference>